<gene>
    <name evidence="6" type="ORF">FHS83_003559</name>
</gene>
<evidence type="ECO:0000256" key="3">
    <source>
        <dbReference type="ARBA" id="ARBA00022989"/>
    </source>
</evidence>
<evidence type="ECO:0000256" key="1">
    <source>
        <dbReference type="ARBA" id="ARBA00004141"/>
    </source>
</evidence>
<evidence type="ECO:0000313" key="7">
    <source>
        <dbReference type="Proteomes" id="UP000570514"/>
    </source>
</evidence>
<evidence type="ECO:0000313" key="6">
    <source>
        <dbReference type="EMBL" id="NIK90241.1"/>
    </source>
</evidence>
<evidence type="ECO:0000256" key="5">
    <source>
        <dbReference type="SAM" id="Phobius"/>
    </source>
</evidence>
<keyword evidence="2 5" id="KW-0812">Transmembrane</keyword>
<protein>
    <submittedName>
        <fullName evidence="6">Putative murein hydrolase (TIGR00659 family)</fullName>
    </submittedName>
</protein>
<keyword evidence="3 5" id="KW-1133">Transmembrane helix</keyword>
<dbReference type="PANTHER" id="PTHR30249:SF0">
    <property type="entry name" value="PLASTIDAL GLYCOLATE_GLYCERATE TRANSLOCATOR 1, CHLOROPLASTIC"/>
    <property type="match status" value="1"/>
</dbReference>
<sequence>MPDVKMPDVTQLWVYLSATPLLWLFATLAAFALADRLSASFKRHPAANPVLVATIILALLLEVTRTPYTTYFAGAQFVHFMLGPATVALAVPLAKEWRRVKRLAIPITVALLAGSLTAILSAIGIAALLGAPHTVLASLAPKSVTTPIAMGISSIIGGLPSLTATFVVITGILTAIIAGPVFKLIRMKDHAASGFATGLTGHGIGTARAFQDGHIAGTFSGLALALNGVLTSILAPLVMKLWP</sequence>
<evidence type="ECO:0000256" key="4">
    <source>
        <dbReference type="ARBA" id="ARBA00023136"/>
    </source>
</evidence>
<organism evidence="6 7">
    <name type="scientific">Rhizomicrobium palustre</name>
    <dbReference type="NCBI Taxonomy" id="189966"/>
    <lineage>
        <taxon>Bacteria</taxon>
        <taxon>Pseudomonadati</taxon>
        <taxon>Pseudomonadota</taxon>
        <taxon>Alphaproteobacteria</taxon>
        <taxon>Micropepsales</taxon>
        <taxon>Micropepsaceae</taxon>
        <taxon>Rhizomicrobium</taxon>
    </lineage>
</organism>
<feature type="transmembrane region" description="Helical" evidence="5">
    <location>
        <begin position="12"/>
        <end position="34"/>
    </location>
</feature>
<dbReference type="InterPro" id="IPR007300">
    <property type="entry name" value="CidB/LrgB"/>
</dbReference>
<evidence type="ECO:0000256" key="2">
    <source>
        <dbReference type="ARBA" id="ARBA00022692"/>
    </source>
</evidence>
<feature type="transmembrane region" description="Helical" evidence="5">
    <location>
        <begin position="215"/>
        <end position="239"/>
    </location>
</feature>
<comment type="caution">
    <text evidence="6">The sequence shown here is derived from an EMBL/GenBank/DDBJ whole genome shotgun (WGS) entry which is preliminary data.</text>
</comment>
<dbReference type="GO" id="GO:0016787">
    <property type="term" value="F:hydrolase activity"/>
    <property type="evidence" value="ECO:0007669"/>
    <property type="project" value="UniProtKB-KW"/>
</dbReference>
<accession>A0A846N4X3</accession>
<comment type="subcellular location">
    <subcellularLocation>
        <location evidence="1">Membrane</location>
        <topology evidence="1">Multi-pass membrane protein</topology>
    </subcellularLocation>
</comment>
<keyword evidence="4 5" id="KW-0472">Membrane</keyword>
<feature type="transmembrane region" description="Helical" evidence="5">
    <location>
        <begin position="103"/>
        <end position="128"/>
    </location>
</feature>
<name>A0A846N4X3_9PROT</name>
<dbReference type="RefSeq" id="WP_208414946.1">
    <property type="nucleotide sequence ID" value="NZ_BAAADC010000001.1"/>
</dbReference>
<dbReference type="GO" id="GO:0016020">
    <property type="term" value="C:membrane"/>
    <property type="evidence" value="ECO:0007669"/>
    <property type="project" value="UniProtKB-SubCell"/>
</dbReference>
<keyword evidence="6" id="KW-0378">Hydrolase</keyword>
<dbReference type="EMBL" id="JAASRM010000001">
    <property type="protein sequence ID" value="NIK90241.1"/>
    <property type="molecule type" value="Genomic_DNA"/>
</dbReference>
<feature type="transmembrane region" description="Helical" evidence="5">
    <location>
        <begin position="148"/>
        <end position="178"/>
    </location>
</feature>
<proteinExistence type="predicted"/>
<feature type="transmembrane region" description="Helical" evidence="5">
    <location>
        <begin position="70"/>
        <end position="91"/>
    </location>
</feature>
<dbReference type="PANTHER" id="PTHR30249">
    <property type="entry name" value="PUTATIVE SEROTONIN TRANSPORTER"/>
    <property type="match status" value="1"/>
</dbReference>
<reference evidence="6 7" key="1">
    <citation type="submission" date="2020-03" db="EMBL/GenBank/DDBJ databases">
        <title>Genomic Encyclopedia of Type Strains, Phase IV (KMG-IV): sequencing the most valuable type-strain genomes for metagenomic binning, comparative biology and taxonomic classification.</title>
        <authorList>
            <person name="Goeker M."/>
        </authorList>
    </citation>
    <scope>NUCLEOTIDE SEQUENCE [LARGE SCALE GENOMIC DNA]</scope>
    <source>
        <strain evidence="6 7">DSM 19867</strain>
    </source>
</reference>
<dbReference type="Pfam" id="PF04172">
    <property type="entry name" value="LrgB"/>
    <property type="match status" value="1"/>
</dbReference>
<dbReference type="Proteomes" id="UP000570514">
    <property type="component" value="Unassembled WGS sequence"/>
</dbReference>
<keyword evidence="7" id="KW-1185">Reference proteome</keyword>
<dbReference type="AlphaFoldDB" id="A0A846N4X3"/>